<name>A0A2G8L4E3_STIJA</name>
<dbReference type="PROSITE" id="PS00136">
    <property type="entry name" value="SUBTILASE_ASP"/>
    <property type="match status" value="1"/>
</dbReference>
<dbReference type="SMART" id="SM00042">
    <property type="entry name" value="CUB"/>
    <property type="match status" value="3"/>
</dbReference>
<protein>
    <submittedName>
        <fullName evidence="11">Putative tolloid-like protein 1</fullName>
    </submittedName>
</protein>
<dbReference type="PROSITE" id="PS01180">
    <property type="entry name" value="CUB"/>
    <property type="match status" value="3"/>
</dbReference>
<dbReference type="FunFam" id="2.60.120.290:FF:000013">
    <property type="entry name" value="Membrane frizzled-related protein"/>
    <property type="match status" value="2"/>
</dbReference>
<dbReference type="SUPFAM" id="SSF49854">
    <property type="entry name" value="Spermadhesin, CUB domain"/>
    <property type="match status" value="3"/>
</dbReference>
<dbReference type="InterPro" id="IPR023828">
    <property type="entry name" value="Peptidase_S8_Ser-AS"/>
</dbReference>
<dbReference type="Proteomes" id="UP000230750">
    <property type="component" value="Unassembled WGS sequence"/>
</dbReference>
<dbReference type="Pfam" id="PF00082">
    <property type="entry name" value="Peptidase_S8"/>
    <property type="match status" value="1"/>
</dbReference>
<dbReference type="GO" id="GO:0004252">
    <property type="term" value="F:serine-type endopeptidase activity"/>
    <property type="evidence" value="ECO:0007669"/>
    <property type="project" value="UniProtKB-UniRule"/>
</dbReference>
<dbReference type="AlphaFoldDB" id="A0A2G8L4E3"/>
<evidence type="ECO:0000259" key="10">
    <source>
        <dbReference type="PROSITE" id="PS01180"/>
    </source>
</evidence>
<dbReference type="InterPro" id="IPR037045">
    <property type="entry name" value="S8pro/Inhibitor_I9_sf"/>
</dbReference>
<feature type="disulfide bond" evidence="7">
    <location>
        <begin position="644"/>
        <end position="671"/>
    </location>
</feature>
<dbReference type="InterPro" id="IPR036852">
    <property type="entry name" value="Peptidase_S8/S53_dom_sf"/>
</dbReference>
<feature type="domain" description="CUB" evidence="10">
    <location>
        <begin position="507"/>
        <end position="619"/>
    </location>
</feature>
<evidence type="ECO:0000256" key="7">
    <source>
        <dbReference type="PROSITE-ProRule" id="PRU00059"/>
    </source>
</evidence>
<feature type="active site" description="Charge relay system" evidence="8">
    <location>
        <position position="127"/>
    </location>
</feature>
<dbReference type="EMBL" id="MRZV01000225">
    <property type="protein sequence ID" value="PIK55112.1"/>
    <property type="molecule type" value="Genomic_DNA"/>
</dbReference>
<evidence type="ECO:0000313" key="12">
    <source>
        <dbReference type="Proteomes" id="UP000230750"/>
    </source>
</evidence>
<dbReference type="InterPro" id="IPR000209">
    <property type="entry name" value="Peptidase_S8/S53_dom"/>
</dbReference>
<accession>A0A2G8L4E3</accession>
<dbReference type="OrthoDB" id="206201at2759"/>
<sequence length="735" mass="77050">MVPGRVLIERHKPLRSRLKVTMKYFTLLAFLATVSALTPLKSVITSEKERYIIKLKADTDVSQFTQSFGKSVGSDDLDFKLLHRYENVFKGFAAKLSEGALNQLGLPVDDSYTPIGDGTGITVYVVDTGVLTSHNDFGGRASSFYDKDGGAGTDCNGHGTHCAGIIGGSTWGVAKNVNIASLRVFGCDGRGSESDIIAALDQLILSGSTPAVVSLSFSGSSSTLLDDSVNTLITDGFVVVTAAGNDVSDACGYSPGGNTNGITVGATDEQDARAYFSNFGSCLDLFAPGVDVESAWIGGSGDASYSLSGTSAAVPHVSGAAAILLGLDSSLTPDEVKTALSDRAVMGAVQSPGAGSPNRLVYVGSGDGPNTPPPAQACSYTITTNNSLVTSPNYPANYDNDLMCDYTVVADDGFYVQLAFEDFDVEDGDDCVYDVLNIYNGATATTSNKLASLCGSQHPGLFNSTESAMHLTFHTDSDITATGFSALVTFLEEIIPTFPPATGTCSCQGTCDLEENLINTPNYPAEYGNDEDCSYQFSVPAGYFVNVTFLDFELEASATCSFDKLVIFDGTDNTAPEIAELCGITFPNPVFTTGSDVYMEFTTDGSVTRTGFLAAITATDTVATLPPPTSPGPITPTIPSPDYCDNVYTDPANDEVTSPNWPSNYPSNADCGNTIQAPQGSTITLTFLAFDLEGGSNCPYDTVTIYEGDSVQDPILAGPFCDDLVIPSPVTSTVT</sequence>
<dbReference type="PROSITE" id="PS00138">
    <property type="entry name" value="SUBTILASE_SER"/>
    <property type="match status" value="1"/>
</dbReference>
<dbReference type="PROSITE" id="PS00137">
    <property type="entry name" value="SUBTILASE_HIS"/>
    <property type="match status" value="1"/>
</dbReference>
<keyword evidence="5 8" id="KW-0720">Serine protease</keyword>
<evidence type="ECO:0000256" key="8">
    <source>
        <dbReference type="PROSITE-ProRule" id="PRU01240"/>
    </source>
</evidence>
<evidence type="ECO:0000256" key="9">
    <source>
        <dbReference type="RuleBase" id="RU003355"/>
    </source>
</evidence>
<gene>
    <name evidence="11" type="ORF">BSL78_08007</name>
</gene>
<comment type="caution">
    <text evidence="11">The sequence shown here is derived from an EMBL/GenBank/DDBJ whole genome shotgun (WGS) entry which is preliminary data.</text>
</comment>
<dbReference type="SUPFAM" id="SSF54897">
    <property type="entry name" value="Protease propeptides/inhibitors"/>
    <property type="match status" value="1"/>
</dbReference>
<dbReference type="InterPro" id="IPR034193">
    <property type="entry name" value="PCSK9_ProteinaseK-like"/>
</dbReference>
<dbReference type="PANTHER" id="PTHR24251">
    <property type="entry name" value="OVOCHYMASE-RELATED"/>
    <property type="match status" value="1"/>
</dbReference>
<dbReference type="GO" id="GO:0006508">
    <property type="term" value="P:proteolysis"/>
    <property type="evidence" value="ECO:0007669"/>
    <property type="project" value="UniProtKB-KW"/>
</dbReference>
<organism evidence="11 12">
    <name type="scientific">Stichopus japonicus</name>
    <name type="common">Sea cucumber</name>
    <dbReference type="NCBI Taxonomy" id="307972"/>
    <lineage>
        <taxon>Eukaryota</taxon>
        <taxon>Metazoa</taxon>
        <taxon>Echinodermata</taxon>
        <taxon>Eleutherozoa</taxon>
        <taxon>Echinozoa</taxon>
        <taxon>Holothuroidea</taxon>
        <taxon>Aspidochirotacea</taxon>
        <taxon>Aspidochirotida</taxon>
        <taxon>Stichopodidae</taxon>
        <taxon>Apostichopus</taxon>
    </lineage>
</organism>
<dbReference type="InterPro" id="IPR023827">
    <property type="entry name" value="Peptidase_S8_Asp-AS"/>
</dbReference>
<dbReference type="STRING" id="307972.A0A2G8L4E3"/>
<dbReference type="Gene3D" id="3.40.50.200">
    <property type="entry name" value="Peptidase S8/S53 domain"/>
    <property type="match status" value="1"/>
</dbReference>
<keyword evidence="3" id="KW-0677">Repeat</keyword>
<evidence type="ECO:0000256" key="3">
    <source>
        <dbReference type="ARBA" id="ARBA00022737"/>
    </source>
</evidence>
<dbReference type="CDD" id="cd00041">
    <property type="entry name" value="CUB"/>
    <property type="match status" value="3"/>
</dbReference>
<dbReference type="InterPro" id="IPR035914">
    <property type="entry name" value="Sperma_CUB_dom_sf"/>
</dbReference>
<evidence type="ECO:0000313" key="11">
    <source>
        <dbReference type="EMBL" id="PIK55112.1"/>
    </source>
</evidence>
<feature type="domain" description="CUB" evidence="10">
    <location>
        <begin position="378"/>
        <end position="491"/>
    </location>
</feature>
<feature type="domain" description="CUB" evidence="10">
    <location>
        <begin position="644"/>
        <end position="735"/>
    </location>
</feature>
<dbReference type="Pfam" id="PF00431">
    <property type="entry name" value="CUB"/>
    <property type="match status" value="3"/>
</dbReference>
<reference evidence="11 12" key="1">
    <citation type="journal article" date="2017" name="PLoS Biol.">
        <title>The sea cucumber genome provides insights into morphological evolution and visceral regeneration.</title>
        <authorList>
            <person name="Zhang X."/>
            <person name="Sun L."/>
            <person name="Yuan J."/>
            <person name="Sun Y."/>
            <person name="Gao Y."/>
            <person name="Zhang L."/>
            <person name="Li S."/>
            <person name="Dai H."/>
            <person name="Hamel J.F."/>
            <person name="Liu C."/>
            <person name="Yu Y."/>
            <person name="Liu S."/>
            <person name="Lin W."/>
            <person name="Guo K."/>
            <person name="Jin S."/>
            <person name="Xu P."/>
            <person name="Storey K.B."/>
            <person name="Huan P."/>
            <person name="Zhang T."/>
            <person name="Zhou Y."/>
            <person name="Zhang J."/>
            <person name="Lin C."/>
            <person name="Li X."/>
            <person name="Xing L."/>
            <person name="Huo D."/>
            <person name="Sun M."/>
            <person name="Wang L."/>
            <person name="Mercier A."/>
            <person name="Li F."/>
            <person name="Yang H."/>
            <person name="Xiang J."/>
        </authorList>
    </citation>
    <scope>NUCLEOTIDE SEQUENCE [LARGE SCALE GENOMIC DNA]</scope>
    <source>
        <strain evidence="11">Shaxun</strain>
        <tissue evidence="11">Muscle</tissue>
    </source>
</reference>
<dbReference type="PROSITE" id="PS51892">
    <property type="entry name" value="SUBTILASE"/>
    <property type="match status" value="1"/>
</dbReference>
<keyword evidence="4 8" id="KW-0378">Hydrolase</keyword>
<evidence type="ECO:0000256" key="6">
    <source>
        <dbReference type="ARBA" id="ARBA00023157"/>
    </source>
</evidence>
<dbReference type="InterPro" id="IPR000859">
    <property type="entry name" value="CUB_dom"/>
</dbReference>
<feature type="active site" description="Charge relay system" evidence="8">
    <location>
        <position position="158"/>
    </location>
</feature>
<dbReference type="FunFam" id="3.40.50.200:FF:000014">
    <property type="entry name" value="Proteinase K"/>
    <property type="match status" value="1"/>
</dbReference>
<comment type="caution">
    <text evidence="7">Lacks conserved residue(s) required for the propagation of feature annotation.</text>
</comment>
<evidence type="ECO:0000256" key="5">
    <source>
        <dbReference type="ARBA" id="ARBA00022825"/>
    </source>
</evidence>
<keyword evidence="6 7" id="KW-1015">Disulfide bond</keyword>
<dbReference type="InterPro" id="IPR015500">
    <property type="entry name" value="Peptidase_S8_subtilisin-rel"/>
</dbReference>
<feature type="active site" description="Charge relay system" evidence="8">
    <location>
        <position position="311"/>
    </location>
</feature>
<evidence type="ECO:0000256" key="4">
    <source>
        <dbReference type="ARBA" id="ARBA00022801"/>
    </source>
</evidence>
<dbReference type="PANTHER" id="PTHR24251:SF37">
    <property type="entry name" value="CUB DOMAIN-CONTAINING PROTEIN"/>
    <property type="match status" value="1"/>
</dbReference>
<evidence type="ECO:0000256" key="1">
    <source>
        <dbReference type="ARBA" id="ARBA00011073"/>
    </source>
</evidence>
<keyword evidence="12" id="KW-1185">Reference proteome</keyword>
<dbReference type="InterPro" id="IPR022398">
    <property type="entry name" value="Peptidase_S8_His-AS"/>
</dbReference>
<keyword evidence="2 8" id="KW-0645">Protease</keyword>
<comment type="similarity">
    <text evidence="1 8 9">Belongs to the peptidase S8 family.</text>
</comment>
<dbReference type="Gene3D" id="3.30.70.80">
    <property type="entry name" value="Peptidase S8 propeptide/proteinase inhibitor I9"/>
    <property type="match status" value="1"/>
</dbReference>
<dbReference type="Gene3D" id="2.60.120.290">
    <property type="entry name" value="Spermadhesin, CUB domain"/>
    <property type="match status" value="3"/>
</dbReference>
<proteinExistence type="inferred from homology"/>
<dbReference type="PRINTS" id="PR00723">
    <property type="entry name" value="SUBTILISIN"/>
</dbReference>
<dbReference type="CDD" id="cd04077">
    <property type="entry name" value="Peptidases_S8_PCSK9_ProteinaseK_like"/>
    <property type="match status" value="1"/>
</dbReference>
<dbReference type="SUPFAM" id="SSF52743">
    <property type="entry name" value="Subtilisin-like"/>
    <property type="match status" value="1"/>
</dbReference>
<evidence type="ECO:0000256" key="2">
    <source>
        <dbReference type="ARBA" id="ARBA00022670"/>
    </source>
</evidence>